<protein>
    <submittedName>
        <fullName evidence="1">Uncharacterized protein</fullName>
    </submittedName>
</protein>
<dbReference type="GeneID" id="65115702"/>
<dbReference type="Proteomes" id="UP000263654">
    <property type="component" value="Segment"/>
</dbReference>
<sequence length="93" mass="10496">MRKLDPAATAERLTACIESVLNDYEQGKLRAGGDTHPIKRLNDDWDPETGISNENMMRMVAERMHAQGILIYFDPETARQNIMNAARAVKPPQ</sequence>
<keyword evidence="2" id="KW-1185">Reference proteome</keyword>
<dbReference type="EMBL" id="MH669007">
    <property type="protein sequence ID" value="AXQ61376.1"/>
    <property type="molecule type" value="Genomic_DNA"/>
</dbReference>
<accession>A0A385DPR6</accession>
<reference evidence="1 2" key="1">
    <citation type="submission" date="2018-07" db="EMBL/GenBank/DDBJ databases">
        <authorList>
            <person name="Burke E.M."/>
            <person name="Good S."/>
            <person name="Jeffords E.T."/>
            <person name="Pearson M."/>
            <person name="Sohlstrom A."/>
            <person name="Westholm D.E."/>
            <person name="Butela K.A."/>
            <person name="Garlena R.A."/>
            <person name="Russell D.A."/>
            <person name="Pope W.H."/>
            <person name="Jacobs-Sera D."/>
            <person name="Hatfull G.F."/>
        </authorList>
    </citation>
    <scope>NUCLEOTIDE SEQUENCE [LARGE SCALE GENOMIC DNA]</scope>
</reference>
<evidence type="ECO:0000313" key="1">
    <source>
        <dbReference type="EMBL" id="AXQ61376.1"/>
    </source>
</evidence>
<organism evidence="1 2">
    <name type="scientific">Gordonia phage Marietta</name>
    <dbReference type="NCBI Taxonomy" id="2301558"/>
    <lineage>
        <taxon>Viruses</taxon>
        <taxon>Duplodnaviria</taxon>
        <taxon>Heunggongvirae</taxon>
        <taxon>Uroviricota</taxon>
        <taxon>Caudoviricetes</taxon>
        <taxon>Zierdtviridae</taxon>
        <taxon>Emilbogenvirinae</taxon>
        <taxon>Sukkupivirus</taxon>
        <taxon>Sukkupivirus marietta</taxon>
    </lineage>
</organism>
<dbReference type="KEGG" id="vg:65115702"/>
<name>A0A385DPR6_9CAUD</name>
<dbReference type="RefSeq" id="YP_010098034.1">
    <property type="nucleotide sequence ID" value="NC_055763.1"/>
</dbReference>
<proteinExistence type="predicted"/>
<gene>
    <name evidence="1" type="primary">57</name>
    <name evidence="1" type="ORF">SEA_MARIETTA_57</name>
</gene>
<evidence type="ECO:0000313" key="2">
    <source>
        <dbReference type="Proteomes" id="UP000263654"/>
    </source>
</evidence>